<dbReference type="GO" id="GO:0005739">
    <property type="term" value="C:mitochondrion"/>
    <property type="evidence" value="ECO:0000318"/>
    <property type="project" value="GO_Central"/>
</dbReference>
<dbReference type="SUPFAM" id="SSF75620">
    <property type="entry name" value="Release factor"/>
    <property type="match status" value="1"/>
</dbReference>
<dbReference type="Proteomes" id="UP000000591">
    <property type="component" value="Chromosome VII"/>
</dbReference>
<dbReference type="RefSeq" id="NP_986947.1">
    <property type="nucleotide sequence ID" value="NM_212009.1"/>
</dbReference>
<feature type="compositionally biased region" description="Basic residues" evidence="5">
    <location>
        <begin position="130"/>
        <end position="140"/>
    </location>
</feature>
<evidence type="ECO:0000256" key="2">
    <source>
        <dbReference type="ARBA" id="ARBA00010835"/>
    </source>
</evidence>
<feature type="compositionally biased region" description="Basic and acidic residues" evidence="5">
    <location>
        <begin position="141"/>
        <end position="158"/>
    </location>
</feature>
<dbReference type="GO" id="GO:0032543">
    <property type="term" value="P:mitochondrial translation"/>
    <property type="evidence" value="ECO:0007669"/>
    <property type="project" value="UniProtKB-ARBA"/>
</dbReference>
<dbReference type="InParanoid" id="Q74ZB8"/>
<dbReference type="InterPro" id="IPR000352">
    <property type="entry name" value="Pep_chain_release_fac_I"/>
</dbReference>
<dbReference type="FunFam" id="3.30.160.20:FF:000065">
    <property type="entry name" value="Peptidyl-tRNA hydrolase domain protein"/>
    <property type="match status" value="1"/>
</dbReference>
<dbReference type="OMA" id="FMHGGRG"/>
<accession>Q74ZB8</accession>
<dbReference type="InterPro" id="IPR045853">
    <property type="entry name" value="Pep_chain_release_fac_I_sf"/>
</dbReference>
<dbReference type="PANTHER" id="PTHR46203">
    <property type="entry name" value="PROBABLE PEPTIDE CHAIN RELEASE FACTOR C12ORF65"/>
    <property type="match status" value="1"/>
</dbReference>
<evidence type="ECO:0000256" key="4">
    <source>
        <dbReference type="ARBA" id="ARBA00023128"/>
    </source>
</evidence>
<evidence type="ECO:0000256" key="5">
    <source>
        <dbReference type="SAM" id="MobiDB-lite"/>
    </source>
</evidence>
<evidence type="ECO:0000259" key="6">
    <source>
        <dbReference type="Pfam" id="PF00472"/>
    </source>
</evidence>
<dbReference type="GO" id="GO:0003747">
    <property type="term" value="F:translation release factor activity"/>
    <property type="evidence" value="ECO:0007669"/>
    <property type="project" value="InterPro"/>
</dbReference>
<evidence type="ECO:0000256" key="1">
    <source>
        <dbReference type="ARBA" id="ARBA00004173"/>
    </source>
</evidence>
<dbReference type="FunCoup" id="Q74ZB8">
    <property type="interactions" value="59"/>
</dbReference>
<dbReference type="InterPro" id="IPR052405">
    <property type="entry name" value="Mito_Transl_Release_Factor"/>
</dbReference>
<organism evidence="7 8">
    <name type="scientific">Eremothecium gossypii (strain ATCC 10895 / CBS 109.51 / FGSC 9923 / NRRL Y-1056)</name>
    <name type="common">Yeast</name>
    <name type="synonym">Ashbya gossypii</name>
    <dbReference type="NCBI Taxonomy" id="284811"/>
    <lineage>
        <taxon>Eukaryota</taxon>
        <taxon>Fungi</taxon>
        <taxon>Dikarya</taxon>
        <taxon>Ascomycota</taxon>
        <taxon>Saccharomycotina</taxon>
        <taxon>Saccharomycetes</taxon>
        <taxon>Saccharomycetales</taxon>
        <taxon>Saccharomycetaceae</taxon>
        <taxon>Eremothecium</taxon>
    </lineage>
</organism>
<dbReference type="Gene3D" id="3.30.160.20">
    <property type="match status" value="1"/>
</dbReference>
<proteinExistence type="inferred from homology"/>
<evidence type="ECO:0000256" key="3">
    <source>
        <dbReference type="ARBA" id="ARBA00022946"/>
    </source>
</evidence>
<dbReference type="KEGG" id="ago:AGOS_AGR281C"/>
<dbReference type="EMBL" id="AE016820">
    <property type="protein sequence ID" value="AAS54771.1"/>
    <property type="molecule type" value="Genomic_DNA"/>
</dbReference>
<sequence>MFLRTVAACLVPCRAALRTAGAPRMLHRAHPLAIKKNRIPPRPKWTPEMEASIEEKFLHGGRGPGGQKINKCNSKVQLRHVPSGIVIECQATRSREQNRKLAREKLAAALAQPPGSASERELALRTWARQGKHAQARKSREKHERARAEREELARARDAEDAELLRQLLAKPPATS</sequence>
<keyword evidence="8" id="KW-1185">Reference proteome</keyword>
<comment type="similarity">
    <text evidence="2">Belongs to the prokaryotic/mitochondrial release factor family.</text>
</comment>
<dbReference type="HOGENOM" id="CLU_089470_4_0_1"/>
<dbReference type="Pfam" id="PF00472">
    <property type="entry name" value="RF-1"/>
    <property type="match status" value="1"/>
</dbReference>
<dbReference type="eggNOG" id="KOG2726">
    <property type="taxonomic scope" value="Eukaryota"/>
</dbReference>
<dbReference type="GeneID" id="4623249"/>
<keyword evidence="3" id="KW-0809">Transit peptide</keyword>
<feature type="region of interest" description="Disordered" evidence="5">
    <location>
        <begin position="129"/>
        <end position="158"/>
    </location>
</feature>
<evidence type="ECO:0000313" key="7">
    <source>
        <dbReference type="EMBL" id="AAS54771.1"/>
    </source>
</evidence>
<keyword evidence="4" id="KW-0496">Mitochondrion</keyword>
<reference evidence="8" key="2">
    <citation type="journal article" date="2013" name="G3 (Bethesda)">
        <title>Genomes of Ashbya fungi isolated from insects reveal four mating-type loci, numerous translocations, lack of transposons, and distinct gene duplications.</title>
        <authorList>
            <person name="Dietrich F.S."/>
            <person name="Voegeli S."/>
            <person name="Kuo S."/>
            <person name="Philippsen P."/>
        </authorList>
    </citation>
    <scope>GENOME REANNOTATION</scope>
    <source>
        <strain evidence="8">ATCC 10895 / CBS 109.51 / FGSC 9923 / NRRL Y-1056</strain>
    </source>
</reference>
<reference evidence="7 8" key="1">
    <citation type="journal article" date="2004" name="Science">
        <title>The Ashbya gossypii genome as a tool for mapping the ancient Saccharomyces cerevisiae genome.</title>
        <authorList>
            <person name="Dietrich F.S."/>
            <person name="Voegeli S."/>
            <person name="Brachat S."/>
            <person name="Lerch A."/>
            <person name="Gates K."/>
            <person name="Steiner S."/>
            <person name="Mohr C."/>
            <person name="Pohlmann R."/>
            <person name="Luedi P."/>
            <person name="Choi S."/>
            <person name="Wing R.A."/>
            <person name="Flavier A."/>
            <person name="Gaffney T.D."/>
            <person name="Philippsen P."/>
        </authorList>
    </citation>
    <scope>NUCLEOTIDE SEQUENCE [LARGE SCALE GENOMIC DNA]</scope>
    <source>
        <strain evidence="8">ATCC 10895 / CBS 109.51 / FGSC 9923 / NRRL Y-1056</strain>
    </source>
</reference>
<name>Q74ZB8_EREGS</name>
<feature type="domain" description="Prokaryotic-type class I peptide chain release factors" evidence="6">
    <location>
        <begin position="53"/>
        <end position="145"/>
    </location>
</feature>
<dbReference type="AlphaFoldDB" id="Q74ZB8"/>
<dbReference type="STRING" id="284811.Q74ZB8"/>
<evidence type="ECO:0000313" key="8">
    <source>
        <dbReference type="Proteomes" id="UP000000591"/>
    </source>
</evidence>
<gene>
    <name evidence="7" type="ORF">AGOS_AGR281C</name>
</gene>
<protein>
    <submittedName>
        <fullName evidence="7">AGR281Cp</fullName>
    </submittedName>
</protein>
<dbReference type="OrthoDB" id="277888at2759"/>
<dbReference type="PANTHER" id="PTHR46203:SF1">
    <property type="entry name" value="MITOCHONDRIAL TRANSLATION RELEASE FACTOR IN RESCUE"/>
    <property type="match status" value="1"/>
</dbReference>
<comment type="subcellular location">
    <subcellularLocation>
        <location evidence="1">Mitochondrion</location>
    </subcellularLocation>
</comment>